<name>G0J2N7_CYCMS</name>
<dbReference type="Proteomes" id="UP000001635">
    <property type="component" value="Chromosome"/>
</dbReference>
<proteinExistence type="predicted"/>
<evidence type="ECO:0000313" key="2">
    <source>
        <dbReference type="Proteomes" id="UP000001635"/>
    </source>
</evidence>
<organism evidence="1 2">
    <name type="scientific">Cyclobacterium marinum (strain ATCC 25205 / DSM 745 / LMG 13164 / NCIMB 1802)</name>
    <name type="common">Flectobacillus marinus</name>
    <dbReference type="NCBI Taxonomy" id="880070"/>
    <lineage>
        <taxon>Bacteria</taxon>
        <taxon>Pseudomonadati</taxon>
        <taxon>Bacteroidota</taxon>
        <taxon>Cytophagia</taxon>
        <taxon>Cytophagales</taxon>
        <taxon>Cyclobacteriaceae</taxon>
        <taxon>Cyclobacterium</taxon>
    </lineage>
</organism>
<dbReference type="EMBL" id="CP002955">
    <property type="protein sequence ID" value="AEL26620.1"/>
    <property type="molecule type" value="Genomic_DNA"/>
</dbReference>
<evidence type="ECO:0000313" key="1">
    <source>
        <dbReference type="EMBL" id="AEL26620.1"/>
    </source>
</evidence>
<accession>G0J2N7</accession>
<reference evidence="2" key="1">
    <citation type="submission" date="2011-07" db="EMBL/GenBank/DDBJ databases">
        <title>The complete genome of Cyclobacterium marinum DSM 745.</title>
        <authorList>
            <person name="Lucas S."/>
            <person name="Han J."/>
            <person name="Lapidus A."/>
            <person name="Bruce D."/>
            <person name="Goodwin L."/>
            <person name="Pitluck S."/>
            <person name="Peters L."/>
            <person name="Kyrpides N."/>
            <person name="Mavromatis K."/>
            <person name="Ivanova N."/>
            <person name="Ovchinnikova G."/>
            <person name="Chertkov O."/>
            <person name="Detter J.C."/>
            <person name="Tapia R."/>
            <person name="Han C."/>
            <person name="Land M."/>
            <person name="Hauser L."/>
            <person name="Markowitz V."/>
            <person name="Cheng J.-F."/>
            <person name="Hugenholtz P."/>
            <person name="Woyke T."/>
            <person name="Wu D."/>
            <person name="Tindall B."/>
            <person name="Schuetze A."/>
            <person name="Brambilla E."/>
            <person name="Klenk H.-P."/>
            <person name="Eisen J.A."/>
        </authorList>
    </citation>
    <scope>NUCLEOTIDE SEQUENCE [LARGE SCALE GENOMIC DNA]</scope>
    <source>
        <strain evidence="2">ATCC 25205 / DSM 745 / LMG 13164 / NCIMB 1802</strain>
    </source>
</reference>
<keyword evidence="2" id="KW-1185">Reference proteome</keyword>
<dbReference type="HOGENOM" id="CLU_2952727_0_0_10"/>
<sequence>MVSENEKLLEALESILNSTETEERLALNSYHIEMLLMSEKDIENGNLISEADLKKEDSE</sequence>
<gene>
    <name evidence="1" type="ordered locus">Cycma_2883</name>
</gene>
<dbReference type="AlphaFoldDB" id="G0J2N7"/>
<dbReference type="KEGG" id="cmr:Cycma_2883"/>
<protein>
    <submittedName>
        <fullName evidence="1">Uncharacterized protein</fullName>
    </submittedName>
</protein>